<keyword evidence="3 7" id="KW-0812">Transmembrane</keyword>
<evidence type="ECO:0000313" key="8">
    <source>
        <dbReference type="EMBL" id="MCB7386825.1"/>
    </source>
</evidence>
<evidence type="ECO:0000256" key="3">
    <source>
        <dbReference type="ARBA" id="ARBA00022692"/>
    </source>
</evidence>
<evidence type="ECO:0000256" key="4">
    <source>
        <dbReference type="ARBA" id="ARBA00022989"/>
    </source>
</evidence>
<feature type="region of interest" description="Disordered" evidence="6">
    <location>
        <begin position="241"/>
        <end position="291"/>
    </location>
</feature>
<accession>A0ABS8DEH7</accession>
<name>A0ABS8DEH7_9FIRM</name>
<evidence type="ECO:0000256" key="1">
    <source>
        <dbReference type="ARBA" id="ARBA00022475"/>
    </source>
</evidence>
<reference evidence="8 9" key="1">
    <citation type="submission" date="2021-10" db="EMBL/GenBank/DDBJ databases">
        <title>Collection of gut derived symbiotic bacterial strains cultured from healthy donors.</title>
        <authorList>
            <person name="Lin H."/>
            <person name="Littmann E."/>
            <person name="Kohout C."/>
            <person name="Pamer E.G."/>
        </authorList>
    </citation>
    <scope>NUCLEOTIDE SEQUENCE [LARGE SCALE GENOMIC DNA]</scope>
    <source>
        <strain evidence="8 9">DFI.1.165</strain>
    </source>
</reference>
<evidence type="ECO:0000256" key="5">
    <source>
        <dbReference type="ARBA" id="ARBA00023306"/>
    </source>
</evidence>
<organism evidence="8 9">
    <name type="scientific">Bariatricus massiliensis</name>
    <dbReference type="NCBI Taxonomy" id="1745713"/>
    <lineage>
        <taxon>Bacteria</taxon>
        <taxon>Bacillati</taxon>
        <taxon>Bacillota</taxon>
        <taxon>Clostridia</taxon>
        <taxon>Lachnospirales</taxon>
        <taxon>Lachnospiraceae</taxon>
        <taxon>Bariatricus</taxon>
    </lineage>
</organism>
<evidence type="ECO:0000313" key="9">
    <source>
        <dbReference type="Proteomes" id="UP001299546"/>
    </source>
</evidence>
<keyword evidence="7" id="KW-0472">Membrane</keyword>
<keyword evidence="1" id="KW-1003">Cell membrane</keyword>
<comment type="caution">
    <text evidence="8">The sequence shown here is derived from an EMBL/GenBank/DDBJ whole genome shotgun (WGS) entry which is preliminary data.</text>
</comment>
<dbReference type="PANTHER" id="PTHR37820">
    <property type="entry name" value="CELL DIVISION PROTEIN DIVIB"/>
    <property type="match status" value="1"/>
</dbReference>
<protein>
    <submittedName>
        <fullName evidence="8">FtsQ-type POTRA domain-containing protein</fullName>
    </submittedName>
</protein>
<proteinExistence type="predicted"/>
<dbReference type="PANTHER" id="PTHR37820:SF1">
    <property type="entry name" value="CELL DIVISION PROTEIN FTSQ"/>
    <property type="match status" value="1"/>
</dbReference>
<feature type="compositionally biased region" description="Acidic residues" evidence="6">
    <location>
        <begin position="258"/>
        <end position="291"/>
    </location>
</feature>
<evidence type="ECO:0000256" key="6">
    <source>
        <dbReference type="SAM" id="MobiDB-lite"/>
    </source>
</evidence>
<gene>
    <name evidence="8" type="ORF">LIZ65_05945</name>
</gene>
<sequence>MSDKKNKGRRRIRKRTIYAVILIIMLLSLFMIGFLLLFQVRKIEIQGNRYLSNQEIADWMEEDELSTNSIYLMIKYHLTDYKLLPAMEGVKVSMKNPWTMKVTVSEKRIVGYIEFGDDCVYFDKDGIVLAQTTEWWDDVPCIEGLAVDKVTLYEELPVSKENKKVFENLLEMSQSLKKYELTPDRIVCNEEGLYLFLGKVCAILGDNNFGDKIAQIPPILAKLGEQGGTLHLENYSETNTTVSFDKDVLPELPAAQEPAEEGDETQEEEQSQEENGETSEGGQTDENEDGL</sequence>
<dbReference type="InterPro" id="IPR050487">
    <property type="entry name" value="FtsQ_DivIB"/>
</dbReference>
<keyword evidence="9" id="KW-1185">Reference proteome</keyword>
<evidence type="ECO:0000256" key="2">
    <source>
        <dbReference type="ARBA" id="ARBA00022618"/>
    </source>
</evidence>
<keyword evidence="4 7" id="KW-1133">Transmembrane helix</keyword>
<dbReference type="Proteomes" id="UP001299546">
    <property type="component" value="Unassembled WGS sequence"/>
</dbReference>
<dbReference type="EMBL" id="JAJCIS010000002">
    <property type="protein sequence ID" value="MCB7386825.1"/>
    <property type="molecule type" value="Genomic_DNA"/>
</dbReference>
<keyword evidence="2" id="KW-0132">Cell division</keyword>
<keyword evidence="5" id="KW-0131">Cell cycle</keyword>
<evidence type="ECO:0000256" key="7">
    <source>
        <dbReference type="SAM" id="Phobius"/>
    </source>
</evidence>
<dbReference type="RefSeq" id="WP_066736246.1">
    <property type="nucleotide sequence ID" value="NZ_JAJCIQ010000002.1"/>
</dbReference>
<feature type="transmembrane region" description="Helical" evidence="7">
    <location>
        <begin position="16"/>
        <end position="38"/>
    </location>
</feature>